<evidence type="ECO:0000313" key="3">
    <source>
        <dbReference type="EMBL" id="PIK60410.1"/>
    </source>
</evidence>
<keyword evidence="1" id="KW-0433">Leucine-rich repeat</keyword>
<dbReference type="PANTHER" id="PTHR24366">
    <property type="entry name" value="IG(IMMUNOGLOBULIN) AND LRR(LEUCINE RICH REPEAT) DOMAINS"/>
    <property type="match status" value="1"/>
</dbReference>
<protein>
    <submittedName>
        <fullName evidence="3">Uncharacterized protein</fullName>
    </submittedName>
</protein>
<accession>A0A2G8LJR2</accession>
<dbReference type="EMBL" id="MRZV01000057">
    <property type="protein sequence ID" value="PIK60410.1"/>
    <property type="molecule type" value="Genomic_DNA"/>
</dbReference>
<sequence length="337" mass="36752">MAVASEPSNDGKFKMLKNKPQESSIIGKDILSIIWTFLKERFEKTADHLFEAAHYGKNLLGGKRWIIYLFLLCGIAPLAANADILGCSRTSRSPNDSVLDFDYVKRALIDGSTLCNFSHQGYEHVCEDAFHGMTCQIIDLTGNGFTDLPPTVFQNVVNLRKVFLEGNKFVVMPKLINGDLKLLSFNKNPLEQFSNNSTIGLPNLRILSLENCHNLSAIDEAAFENNHKLNQVRLSGTPLQKLPSPGPCSNCSNAASEGPDTVHLMCGSGSDIMIFETERSEILSQTNDSIICKTHTSPTSATPTAATPTAVPKSATPRCFATSAYLIPIGVVLALFI</sequence>
<dbReference type="Proteomes" id="UP000230750">
    <property type="component" value="Unassembled WGS sequence"/>
</dbReference>
<evidence type="ECO:0000313" key="4">
    <source>
        <dbReference type="Proteomes" id="UP000230750"/>
    </source>
</evidence>
<evidence type="ECO:0000256" key="1">
    <source>
        <dbReference type="ARBA" id="ARBA00022614"/>
    </source>
</evidence>
<keyword evidence="2" id="KW-0677">Repeat</keyword>
<dbReference type="InterPro" id="IPR032675">
    <property type="entry name" value="LRR_dom_sf"/>
</dbReference>
<dbReference type="SUPFAM" id="SSF52058">
    <property type="entry name" value="L domain-like"/>
    <property type="match status" value="1"/>
</dbReference>
<keyword evidence="4" id="KW-1185">Reference proteome</keyword>
<dbReference type="STRING" id="307972.A0A2G8LJR2"/>
<name>A0A2G8LJR2_STIJA</name>
<dbReference type="AlphaFoldDB" id="A0A2G8LJR2"/>
<evidence type="ECO:0000256" key="2">
    <source>
        <dbReference type="ARBA" id="ARBA00022737"/>
    </source>
</evidence>
<gene>
    <name evidence="3" type="ORF">BSL78_02645</name>
</gene>
<reference evidence="3 4" key="1">
    <citation type="journal article" date="2017" name="PLoS Biol.">
        <title>The sea cucumber genome provides insights into morphological evolution and visceral regeneration.</title>
        <authorList>
            <person name="Zhang X."/>
            <person name="Sun L."/>
            <person name="Yuan J."/>
            <person name="Sun Y."/>
            <person name="Gao Y."/>
            <person name="Zhang L."/>
            <person name="Li S."/>
            <person name="Dai H."/>
            <person name="Hamel J.F."/>
            <person name="Liu C."/>
            <person name="Yu Y."/>
            <person name="Liu S."/>
            <person name="Lin W."/>
            <person name="Guo K."/>
            <person name="Jin S."/>
            <person name="Xu P."/>
            <person name="Storey K.B."/>
            <person name="Huan P."/>
            <person name="Zhang T."/>
            <person name="Zhou Y."/>
            <person name="Zhang J."/>
            <person name="Lin C."/>
            <person name="Li X."/>
            <person name="Xing L."/>
            <person name="Huo D."/>
            <person name="Sun M."/>
            <person name="Wang L."/>
            <person name="Mercier A."/>
            <person name="Li F."/>
            <person name="Yang H."/>
            <person name="Xiang J."/>
        </authorList>
    </citation>
    <scope>NUCLEOTIDE SEQUENCE [LARGE SCALE GENOMIC DNA]</scope>
    <source>
        <strain evidence="3">Shaxun</strain>
        <tissue evidence="3">Muscle</tissue>
    </source>
</reference>
<proteinExistence type="predicted"/>
<dbReference type="PANTHER" id="PTHR24366:SF96">
    <property type="entry name" value="LEUCINE RICH REPEAT CONTAINING 53"/>
    <property type="match status" value="1"/>
</dbReference>
<comment type="caution">
    <text evidence="3">The sequence shown here is derived from an EMBL/GenBank/DDBJ whole genome shotgun (WGS) entry which is preliminary data.</text>
</comment>
<organism evidence="3 4">
    <name type="scientific">Stichopus japonicus</name>
    <name type="common">Sea cucumber</name>
    <dbReference type="NCBI Taxonomy" id="307972"/>
    <lineage>
        <taxon>Eukaryota</taxon>
        <taxon>Metazoa</taxon>
        <taxon>Echinodermata</taxon>
        <taxon>Eleutherozoa</taxon>
        <taxon>Echinozoa</taxon>
        <taxon>Holothuroidea</taxon>
        <taxon>Aspidochirotacea</taxon>
        <taxon>Aspidochirotida</taxon>
        <taxon>Stichopodidae</taxon>
        <taxon>Apostichopus</taxon>
    </lineage>
</organism>
<dbReference type="Gene3D" id="3.80.10.10">
    <property type="entry name" value="Ribonuclease Inhibitor"/>
    <property type="match status" value="1"/>
</dbReference>
<dbReference type="OrthoDB" id="635273at2759"/>